<dbReference type="EMBL" id="JAXARY010000001">
    <property type="protein sequence ID" value="MDX8126019.1"/>
    <property type="molecule type" value="Genomic_DNA"/>
</dbReference>
<proteinExistence type="predicted"/>
<dbReference type="Proteomes" id="UP001284537">
    <property type="component" value="Unassembled WGS sequence"/>
</dbReference>
<keyword evidence="3" id="KW-1185">Reference proteome</keyword>
<dbReference type="RefSeq" id="WP_033156043.1">
    <property type="nucleotide sequence ID" value="NZ_JAXARY010000001.1"/>
</dbReference>
<evidence type="ECO:0000256" key="1">
    <source>
        <dbReference type="SAM" id="MobiDB-lite"/>
    </source>
</evidence>
<comment type="caution">
    <text evidence="2">The sequence shown here is derived from an EMBL/GenBank/DDBJ whole genome shotgun (WGS) entry which is preliminary data.</text>
</comment>
<feature type="compositionally biased region" description="Basic and acidic residues" evidence="1">
    <location>
        <begin position="22"/>
        <end position="38"/>
    </location>
</feature>
<name>A0ABU4U9A9_9GAMM</name>
<feature type="region of interest" description="Disordered" evidence="1">
    <location>
        <begin position="1"/>
        <end position="68"/>
    </location>
</feature>
<gene>
    <name evidence="2" type="ORF">QLH52_01885</name>
</gene>
<accession>A0ABU4U9A9</accession>
<reference evidence="2 3" key="1">
    <citation type="submission" date="2023-11" db="EMBL/GenBank/DDBJ databases">
        <authorList>
            <person name="Ouyang M.-Y."/>
        </authorList>
    </citation>
    <scope>NUCLEOTIDE SEQUENCE [LARGE SCALE GENOMIC DNA]</scope>
    <source>
        <strain evidence="2 3">OY6</strain>
    </source>
</reference>
<evidence type="ECO:0000313" key="2">
    <source>
        <dbReference type="EMBL" id="MDX8126019.1"/>
    </source>
</evidence>
<protein>
    <submittedName>
        <fullName evidence="2">Uncharacterized protein</fullName>
    </submittedName>
</protein>
<organism evidence="2 3">
    <name type="scientific">Methylomonas defluvii</name>
    <dbReference type="NCBI Taxonomy" id="3045149"/>
    <lineage>
        <taxon>Bacteria</taxon>
        <taxon>Pseudomonadati</taxon>
        <taxon>Pseudomonadota</taxon>
        <taxon>Gammaproteobacteria</taxon>
        <taxon>Methylococcales</taxon>
        <taxon>Methylococcaceae</taxon>
        <taxon>Methylomonas</taxon>
    </lineage>
</organism>
<sequence length="68" mass="7326">MSNQPTNHAEAVNEASAAYGLRIDKEARYDESSRRVDKQSASTESLKPPVDARSLIHPTTELAGGGSR</sequence>
<evidence type="ECO:0000313" key="3">
    <source>
        <dbReference type="Proteomes" id="UP001284537"/>
    </source>
</evidence>